<evidence type="ECO:0000313" key="1">
    <source>
        <dbReference type="EMBL" id="MDG3493136.1"/>
    </source>
</evidence>
<keyword evidence="2" id="KW-1185">Reference proteome</keyword>
<dbReference type="SUPFAM" id="SSF46689">
    <property type="entry name" value="Homeodomain-like"/>
    <property type="match status" value="1"/>
</dbReference>
<evidence type="ECO:0000313" key="2">
    <source>
        <dbReference type="Proteomes" id="UP001152872"/>
    </source>
</evidence>
<proteinExistence type="predicted"/>
<gene>
    <name evidence="1" type="ORF">FEV09_01050</name>
</gene>
<accession>A0A9X4M8U9</accession>
<name>A0A9X4M8U9_9CYAN</name>
<dbReference type="Proteomes" id="UP001152872">
    <property type="component" value="Unassembled WGS sequence"/>
</dbReference>
<reference evidence="1" key="1">
    <citation type="submission" date="2019-05" db="EMBL/GenBank/DDBJ databases">
        <title>Whole genome sequencing of Pseudanabaena catenata USMAC16.</title>
        <authorList>
            <person name="Khan Z."/>
            <person name="Omar W.M."/>
            <person name="Convey P."/>
            <person name="Merican F."/>
            <person name="Najimudin N."/>
        </authorList>
    </citation>
    <scope>NUCLEOTIDE SEQUENCE</scope>
    <source>
        <strain evidence="1">USMAC16</strain>
    </source>
</reference>
<protein>
    <submittedName>
        <fullName evidence="1">Helix-turn-helix domain-containing protein</fullName>
    </submittedName>
</protein>
<dbReference type="Pfam" id="PF13565">
    <property type="entry name" value="HTH_32"/>
    <property type="match status" value="1"/>
</dbReference>
<dbReference type="EMBL" id="VBTY01000004">
    <property type="protein sequence ID" value="MDG3493136.1"/>
    <property type="molecule type" value="Genomic_DNA"/>
</dbReference>
<dbReference type="RefSeq" id="WP_009625165.1">
    <property type="nucleotide sequence ID" value="NZ_VBTY01000004.1"/>
</dbReference>
<sequence length="159" mass="18390">MAGVYKLEISESEEELKEMLGKQKTASDKERVQVLYLLKSKQAGTVQIAAQLVGRNRVTVQEWLKEYRKGGISGLLRHKPRVGRKSKIPDWAQKALDKELQKEQGFNSYGEIREWLQEKLEIEISYKNVHDLVHSRMKAKLKVARPYSASHNQEQESVK</sequence>
<organism evidence="1 2">
    <name type="scientific">Pseudanabaena catenata USMAC16</name>
    <dbReference type="NCBI Taxonomy" id="1855837"/>
    <lineage>
        <taxon>Bacteria</taxon>
        <taxon>Bacillati</taxon>
        <taxon>Cyanobacteriota</taxon>
        <taxon>Cyanophyceae</taxon>
        <taxon>Pseudanabaenales</taxon>
        <taxon>Pseudanabaenaceae</taxon>
        <taxon>Pseudanabaena</taxon>
    </lineage>
</organism>
<dbReference type="InterPro" id="IPR009057">
    <property type="entry name" value="Homeodomain-like_sf"/>
</dbReference>
<dbReference type="AlphaFoldDB" id="A0A9X4M8U9"/>
<comment type="caution">
    <text evidence="1">The sequence shown here is derived from an EMBL/GenBank/DDBJ whole genome shotgun (WGS) entry which is preliminary data.</text>
</comment>